<proteinExistence type="predicted"/>
<protein>
    <submittedName>
        <fullName evidence="1">Uncharacterized protein</fullName>
    </submittedName>
</protein>
<keyword evidence="2" id="KW-1185">Reference proteome</keyword>
<evidence type="ECO:0000313" key="2">
    <source>
        <dbReference type="Proteomes" id="UP000596742"/>
    </source>
</evidence>
<dbReference type="Proteomes" id="UP000596742">
    <property type="component" value="Unassembled WGS sequence"/>
</dbReference>
<comment type="caution">
    <text evidence="1">The sequence shown here is derived from an EMBL/GenBank/DDBJ whole genome shotgun (WGS) entry which is preliminary data.</text>
</comment>
<gene>
    <name evidence="1" type="ORF">MGAL_10B058635</name>
</gene>
<dbReference type="AlphaFoldDB" id="A0A8B6EVQ1"/>
<reference evidence="1" key="1">
    <citation type="submission" date="2018-11" db="EMBL/GenBank/DDBJ databases">
        <authorList>
            <person name="Alioto T."/>
            <person name="Alioto T."/>
        </authorList>
    </citation>
    <scope>NUCLEOTIDE SEQUENCE</scope>
</reference>
<evidence type="ECO:0000313" key="1">
    <source>
        <dbReference type="EMBL" id="VDI39543.1"/>
    </source>
</evidence>
<sequence>MKLNPQKCKTLRSKQTNSKELITLYDQKVEDVDKFTYRGAVMDSQRGRRK</sequence>
<accession>A0A8B6EVQ1</accession>
<organism evidence="1 2">
    <name type="scientific">Mytilus galloprovincialis</name>
    <name type="common">Mediterranean mussel</name>
    <dbReference type="NCBI Taxonomy" id="29158"/>
    <lineage>
        <taxon>Eukaryota</taxon>
        <taxon>Metazoa</taxon>
        <taxon>Spiralia</taxon>
        <taxon>Lophotrochozoa</taxon>
        <taxon>Mollusca</taxon>
        <taxon>Bivalvia</taxon>
        <taxon>Autobranchia</taxon>
        <taxon>Pteriomorphia</taxon>
        <taxon>Mytilida</taxon>
        <taxon>Mytiloidea</taxon>
        <taxon>Mytilidae</taxon>
        <taxon>Mytilinae</taxon>
        <taxon>Mytilus</taxon>
    </lineage>
</organism>
<name>A0A8B6EVQ1_MYTGA</name>
<dbReference type="EMBL" id="UYJE01005695">
    <property type="protein sequence ID" value="VDI39543.1"/>
    <property type="molecule type" value="Genomic_DNA"/>
</dbReference>